<name>A0AAN7AVY4_9PEZI</name>
<dbReference type="EMBL" id="MU863908">
    <property type="protein sequence ID" value="KAK4201398.1"/>
    <property type="molecule type" value="Genomic_DNA"/>
</dbReference>
<dbReference type="AlphaFoldDB" id="A0AAN7AVY4"/>
<comment type="caution">
    <text evidence="2">The sequence shown here is derived from an EMBL/GenBank/DDBJ whole genome shotgun (WGS) entry which is preliminary data.</text>
</comment>
<feature type="compositionally biased region" description="Low complexity" evidence="1">
    <location>
        <begin position="941"/>
        <end position="953"/>
    </location>
</feature>
<reference evidence="2" key="2">
    <citation type="submission" date="2023-05" db="EMBL/GenBank/DDBJ databases">
        <authorList>
            <consortium name="Lawrence Berkeley National Laboratory"/>
            <person name="Steindorff A."/>
            <person name="Hensen N."/>
            <person name="Bonometti L."/>
            <person name="Westerberg I."/>
            <person name="Brannstrom I.O."/>
            <person name="Guillou S."/>
            <person name="Cros-Aarteil S."/>
            <person name="Calhoun S."/>
            <person name="Haridas S."/>
            <person name="Kuo A."/>
            <person name="Mondo S."/>
            <person name="Pangilinan J."/>
            <person name="Riley R."/>
            <person name="Labutti K."/>
            <person name="Andreopoulos B."/>
            <person name="Lipzen A."/>
            <person name="Chen C."/>
            <person name="Yanf M."/>
            <person name="Daum C."/>
            <person name="Ng V."/>
            <person name="Clum A."/>
            <person name="Ohm R."/>
            <person name="Martin F."/>
            <person name="Silar P."/>
            <person name="Natvig D."/>
            <person name="Lalanne C."/>
            <person name="Gautier V."/>
            <person name="Ament-Velasquez S.L."/>
            <person name="Kruys A."/>
            <person name="Hutchinson M.I."/>
            <person name="Powell A.J."/>
            <person name="Barry K."/>
            <person name="Miller A.N."/>
            <person name="Grigoriev I.V."/>
            <person name="Debuchy R."/>
            <person name="Gladieux P."/>
            <person name="Thoren M.H."/>
            <person name="Johannesson H."/>
        </authorList>
    </citation>
    <scope>NUCLEOTIDE SEQUENCE</scope>
    <source>
        <strain evidence="2">CBS 315.58</strain>
    </source>
</reference>
<dbReference type="Proteomes" id="UP001303160">
    <property type="component" value="Unassembled WGS sequence"/>
</dbReference>
<reference evidence="2" key="1">
    <citation type="journal article" date="2023" name="Mol. Phylogenet. Evol.">
        <title>Genome-scale phylogeny and comparative genomics of the fungal order Sordariales.</title>
        <authorList>
            <person name="Hensen N."/>
            <person name="Bonometti L."/>
            <person name="Westerberg I."/>
            <person name="Brannstrom I.O."/>
            <person name="Guillou S."/>
            <person name="Cros-Aarteil S."/>
            <person name="Calhoun S."/>
            <person name="Haridas S."/>
            <person name="Kuo A."/>
            <person name="Mondo S."/>
            <person name="Pangilinan J."/>
            <person name="Riley R."/>
            <person name="LaButti K."/>
            <person name="Andreopoulos B."/>
            <person name="Lipzen A."/>
            <person name="Chen C."/>
            <person name="Yan M."/>
            <person name="Daum C."/>
            <person name="Ng V."/>
            <person name="Clum A."/>
            <person name="Steindorff A."/>
            <person name="Ohm R.A."/>
            <person name="Martin F."/>
            <person name="Silar P."/>
            <person name="Natvig D.O."/>
            <person name="Lalanne C."/>
            <person name="Gautier V."/>
            <person name="Ament-Velasquez S.L."/>
            <person name="Kruys A."/>
            <person name="Hutchinson M.I."/>
            <person name="Powell A.J."/>
            <person name="Barry K."/>
            <person name="Miller A.N."/>
            <person name="Grigoriev I.V."/>
            <person name="Debuchy R."/>
            <person name="Gladieux P."/>
            <person name="Hiltunen Thoren M."/>
            <person name="Johannesson H."/>
        </authorList>
    </citation>
    <scope>NUCLEOTIDE SEQUENCE</scope>
    <source>
        <strain evidence="2">CBS 315.58</strain>
    </source>
</reference>
<organism evidence="2 3">
    <name type="scientific">Triangularia verruculosa</name>
    <dbReference type="NCBI Taxonomy" id="2587418"/>
    <lineage>
        <taxon>Eukaryota</taxon>
        <taxon>Fungi</taxon>
        <taxon>Dikarya</taxon>
        <taxon>Ascomycota</taxon>
        <taxon>Pezizomycotina</taxon>
        <taxon>Sordariomycetes</taxon>
        <taxon>Sordariomycetidae</taxon>
        <taxon>Sordariales</taxon>
        <taxon>Podosporaceae</taxon>
        <taxon>Triangularia</taxon>
    </lineage>
</organism>
<evidence type="ECO:0000256" key="1">
    <source>
        <dbReference type="SAM" id="MobiDB-lite"/>
    </source>
</evidence>
<feature type="compositionally biased region" description="Polar residues" evidence="1">
    <location>
        <begin position="788"/>
        <end position="797"/>
    </location>
</feature>
<proteinExistence type="predicted"/>
<feature type="region of interest" description="Disordered" evidence="1">
    <location>
        <begin position="778"/>
        <end position="797"/>
    </location>
</feature>
<protein>
    <submittedName>
        <fullName evidence="2">Uncharacterized protein</fullName>
    </submittedName>
</protein>
<sequence length="1130" mass="123929">MVDLRRPGWKKISPSPRHLVLRHGQRQLRKLRRLDTPITEVKLLPGQEQLFSSYVPGLEAGLHHIDVEQDIVADGQSMKQTTSHLFNVIGPRFALPDGALDSFYPPQGHADSAEVVPNMVFNDPTLPWERPASSVSGPDDATNTVPWLAVLLFTQDELRLASSELSTMFAETSLGTNVKQSQTLAINMLASEIPKVQNTSSAVVYDPDVDGAEAKTDLIFLPSTLFNPLFTHYDAQGKGVPGQKNGWVHPHRFLAHVRDIHLDGTATAAKTDDETHAYSVVVCHRTGPLDITQPTTVVAHLVNIEGVEAMDWPVTQRYVAISSLYSWDYTCLPPSSFSVADAFGQLGTSINSLRRRLTQDDVDTLQRAGAVGCRLTSRIHDGFSMVRYRLRTGEVSSAFFRGPFTPSVVSFPDAEKPPWPGTSNTGEKLQILDQEYNLMDVTYSAAWNLGKMLALADQTFATALARVRTQIFNQAMKEAQQAAVKTWAADLGIPPPYRTREDVISSIAATVDEVRKLPKSGLLEHNPDGMVHRWFRPELPKLDLSYKGSEIDPSIDPFLDSAAALVASTTDGKAGDESTPAPYNEFNTPYSPDWAVVLKWVMDRYFLVNVPPHYLISDPSHLPRESVRFFNVDSAWVWAMVDGGLSLANHLDRSDDRFRNAIKGAINTYLTTPIPDLGYVPPVPTYGFLVRSALITKFPDMVVDLKGKDKSSTTGPPEILRHQVLGQDTLLGLLRAAPEDPDFTSLLLREPPHQQYFSAAKEITPQMIDMDYQRVYTDDKADDPDSQKPITYTDTRGNASNPRGVNFIWGTATTDVRILNMENYANDVQLQLVDLFKPHPTWYTEPYPSAALMGIELNAPCWQLEVQLPYQEPPTTAAAAAAAAAHPGAVLPLPPKRQFPPRKKAIFAQRPSIACAPHPPFGTRNRATPRRGIDPAPHVRPAPQAQITATTTPSRASHPEGGDDDAPQFAYLVYPVSAAAARQSRVRALAGGTKQDLVFSVVLAPNTGVDFELASLAFSVPLGPLLVQDKNGAYLGGASMLSNMRFNVVAEVAADGSALVLTVVPRAVQGWWPVGEMNGGNSGDVSFLLSGVVVREYSSETKVEVTVTESYHVPHSRDRDLLLPVDVVPA</sequence>
<keyword evidence="3" id="KW-1185">Reference proteome</keyword>
<evidence type="ECO:0000313" key="2">
    <source>
        <dbReference type="EMBL" id="KAK4201398.1"/>
    </source>
</evidence>
<gene>
    <name evidence="2" type="ORF">QBC40DRAFT_223739</name>
</gene>
<feature type="region of interest" description="Disordered" evidence="1">
    <location>
        <begin position="917"/>
        <end position="964"/>
    </location>
</feature>
<accession>A0AAN7AVY4</accession>
<evidence type="ECO:0000313" key="3">
    <source>
        <dbReference type="Proteomes" id="UP001303160"/>
    </source>
</evidence>